<dbReference type="Proteomes" id="UP000823388">
    <property type="component" value="Chromosome 8N"/>
</dbReference>
<sequence length="122" mass="13417">MSKENHETAAMPDLLATAVARGRKAAMAAQEWIWLQLPVYLPIEAMVSLSEGIQPAAVPKLQRWCNHLPPHKFMGPFDQRQTQLLGANCQDSGASSVPDPCTTWAFLFCISSCYSASHSTQE</sequence>
<evidence type="ECO:0000313" key="2">
    <source>
        <dbReference type="Proteomes" id="UP000823388"/>
    </source>
</evidence>
<protein>
    <submittedName>
        <fullName evidence="1">Uncharacterized protein</fullName>
    </submittedName>
</protein>
<dbReference type="EMBL" id="CM029052">
    <property type="protein sequence ID" value="KAG2558615.1"/>
    <property type="molecule type" value="Genomic_DNA"/>
</dbReference>
<keyword evidence="2" id="KW-1185">Reference proteome</keyword>
<comment type="caution">
    <text evidence="1">The sequence shown here is derived from an EMBL/GenBank/DDBJ whole genome shotgun (WGS) entry which is preliminary data.</text>
</comment>
<gene>
    <name evidence="1" type="ORF">PVAP13_8NG278700</name>
</gene>
<dbReference type="AlphaFoldDB" id="A0A8T0PCE0"/>
<name>A0A8T0PCE0_PANVG</name>
<evidence type="ECO:0000313" key="1">
    <source>
        <dbReference type="EMBL" id="KAG2558615.1"/>
    </source>
</evidence>
<reference evidence="1" key="1">
    <citation type="submission" date="2020-05" db="EMBL/GenBank/DDBJ databases">
        <title>WGS assembly of Panicum virgatum.</title>
        <authorList>
            <person name="Lovell J.T."/>
            <person name="Jenkins J."/>
            <person name="Shu S."/>
            <person name="Juenger T.E."/>
            <person name="Schmutz J."/>
        </authorList>
    </citation>
    <scope>NUCLEOTIDE SEQUENCE</scope>
    <source>
        <strain evidence="1">AP13</strain>
    </source>
</reference>
<organism evidence="1 2">
    <name type="scientific">Panicum virgatum</name>
    <name type="common">Blackwell switchgrass</name>
    <dbReference type="NCBI Taxonomy" id="38727"/>
    <lineage>
        <taxon>Eukaryota</taxon>
        <taxon>Viridiplantae</taxon>
        <taxon>Streptophyta</taxon>
        <taxon>Embryophyta</taxon>
        <taxon>Tracheophyta</taxon>
        <taxon>Spermatophyta</taxon>
        <taxon>Magnoliopsida</taxon>
        <taxon>Liliopsida</taxon>
        <taxon>Poales</taxon>
        <taxon>Poaceae</taxon>
        <taxon>PACMAD clade</taxon>
        <taxon>Panicoideae</taxon>
        <taxon>Panicodae</taxon>
        <taxon>Paniceae</taxon>
        <taxon>Panicinae</taxon>
        <taxon>Panicum</taxon>
        <taxon>Panicum sect. Hiantes</taxon>
    </lineage>
</organism>
<proteinExistence type="predicted"/>
<accession>A0A8T0PCE0</accession>